<sequence length="1269" mass="137022">MKILAIRGEGLASLARRFELALDASPLRDAGVFAIVGPTGAGKSTLLDALCVALYDRTPRLTGRGERIGTEEDARTAGDPRNLLRRGAGRGHAEVDFRGIDGRVYRARWEVRRARGQPDGRLQDTTMSLVDVDTGRAVSGTRKGEVLAAIEERLGLSFAQFQRAVLLAQGRFAAFLEADDRDRAELLERMTGTEIYGRISIEAARRAREERSALERLEEGLAYVAPMDDEARRAQEASLPERRLEVARAAERVKTLEAHARWWNERDLWAREEADSRRELAELDGQLDLAEARRRDIEEAQLAEPLRAPLEALDRAEQAARGARDAHVAADAVVASAERARAEANEALARADAEERDARARADALGPVVREGRALDRELAVARTRMDESAARASRAAEVSARRGAERAAHGARLATLHDQIASAVARRRALGELDGIAEDDAARVIERLERLIAARDALREAAERRERVAAQTAPRTRALEEAILDAQRWRAALDAATERLASRRDALGRELPAHELRDALERFGAARSALVTIGEAARRASAAAARAATVRASERAARLAVERAEARRAAALSALPSARARLVEAERARDLAAAMLDFAQLRSELRDGDACPLCGALDHPYARHAPAALVDAQRARAAELREAVVALERTLATAEAEIGSERVASQRAAEAAVAAEREATEESERARQASRARALESLAAWWSSAGTRLAGAPSEGLHPGGATGAPLVTPMWAEPLASREIDDAWAGALEDARARVLAALSAREGAERAVEGASQERDRAASGLAQVERAARDAEGALEAVRHAAAEHQREHARALAELEESAARIATWRAAVEAHVGSLDELDRVKLLDVQRALATCAEARRDEARARTALAALETDAARAADAEAGAKRDEDDARAARARAEAEVAAIAARRSALGADDLDALEAAARTACDRGRASRESAAQARARAETALAAALEAASAAARAHAERARELHEARARLDDALRASGLDERALRRVLARPREELAAWRRELAVLDERRARGHAVLAERVRRREAHDAAPPDGLVARDAIDRELARAREAENVARRFLASLEDALARDDRQRAERAEIVRRIEAQRARVGTWATLEALIGSADGKRFRVFAQGLTLELLLDHANAQLDRLAPRYALRRTPGAELGVQVVDREMGDEIRGIKSLSGGETFLVSLALALALASMTARRVPVDSLFIDEGFGGLDAESLEVVLAALDALQASGRQVGVVSHVAAMAERFAARVEVRPAGHAESVVEVVS</sequence>
<feature type="coiled-coil region" evidence="1">
    <location>
        <begin position="442"/>
        <end position="500"/>
    </location>
</feature>
<dbReference type="PANTHER" id="PTHR32114">
    <property type="entry name" value="ABC TRANSPORTER ABCH.3"/>
    <property type="match status" value="1"/>
</dbReference>
<dbReference type="GO" id="GO:0006302">
    <property type="term" value="P:double-strand break repair"/>
    <property type="evidence" value="ECO:0007669"/>
    <property type="project" value="InterPro"/>
</dbReference>
<dbReference type="AlphaFoldDB" id="A0A0F6W5Y1"/>
<accession>A0A0F6W5Y1</accession>
<feature type="coiled-coil region" evidence="1">
    <location>
        <begin position="785"/>
        <end position="826"/>
    </location>
</feature>
<dbReference type="Pfam" id="PF13558">
    <property type="entry name" value="SbcC_Walker_B"/>
    <property type="match status" value="1"/>
</dbReference>
<dbReference type="PANTHER" id="PTHR32114:SF2">
    <property type="entry name" value="ABC TRANSPORTER ABCH.3"/>
    <property type="match status" value="1"/>
</dbReference>
<dbReference type="GO" id="GO:0004527">
    <property type="term" value="F:exonuclease activity"/>
    <property type="evidence" value="ECO:0007669"/>
    <property type="project" value="UniProtKB-KW"/>
</dbReference>
<proteinExistence type="predicted"/>
<name>A0A0F6W5Y1_9BACT</name>
<evidence type="ECO:0000256" key="1">
    <source>
        <dbReference type="SAM" id="Coils"/>
    </source>
</evidence>
<dbReference type="RefSeq" id="WP_053235425.1">
    <property type="nucleotide sequence ID" value="NZ_CP011125.1"/>
</dbReference>
<feature type="coiled-coil region" evidence="1">
    <location>
        <begin position="273"/>
        <end position="300"/>
    </location>
</feature>
<keyword evidence="3" id="KW-0540">Nuclease</keyword>
<keyword evidence="4" id="KW-1185">Reference proteome</keyword>
<dbReference type="InterPro" id="IPR038729">
    <property type="entry name" value="Rad50/SbcC_AAA"/>
</dbReference>
<dbReference type="GO" id="GO:0016887">
    <property type="term" value="F:ATP hydrolysis activity"/>
    <property type="evidence" value="ECO:0007669"/>
    <property type="project" value="InterPro"/>
</dbReference>
<dbReference type="Gene3D" id="3.40.50.300">
    <property type="entry name" value="P-loop containing nucleotide triphosphate hydrolases"/>
    <property type="match status" value="2"/>
</dbReference>
<keyword evidence="1" id="KW-0175">Coiled coil</keyword>
<feature type="coiled-coil region" evidence="1">
    <location>
        <begin position="631"/>
        <end position="693"/>
    </location>
</feature>
<dbReference type="Pfam" id="PF13476">
    <property type="entry name" value="AAA_23"/>
    <property type="match status" value="1"/>
</dbReference>
<dbReference type="SUPFAM" id="SSF52540">
    <property type="entry name" value="P-loop containing nucleoside triphosphate hydrolases"/>
    <property type="match status" value="1"/>
</dbReference>
<feature type="coiled-coil region" evidence="1">
    <location>
        <begin position="334"/>
        <end position="361"/>
    </location>
</feature>
<dbReference type="EMBL" id="CP011125">
    <property type="protein sequence ID" value="AKF08261.1"/>
    <property type="molecule type" value="Genomic_DNA"/>
</dbReference>
<evidence type="ECO:0000313" key="4">
    <source>
        <dbReference type="Proteomes" id="UP000034883"/>
    </source>
</evidence>
<dbReference type="KEGG" id="samy:DB32_005410"/>
<dbReference type="STRING" id="927083.DB32_005410"/>
<feature type="domain" description="Rad50/SbcC-type AAA" evidence="2">
    <location>
        <begin position="11"/>
        <end position="221"/>
    </location>
</feature>
<keyword evidence="3" id="KW-0269">Exonuclease</keyword>
<evidence type="ECO:0000313" key="3">
    <source>
        <dbReference type="EMBL" id="AKF08261.1"/>
    </source>
</evidence>
<evidence type="ECO:0000259" key="2">
    <source>
        <dbReference type="Pfam" id="PF13476"/>
    </source>
</evidence>
<dbReference type="InterPro" id="IPR027417">
    <property type="entry name" value="P-loop_NTPase"/>
</dbReference>
<dbReference type="Proteomes" id="UP000034883">
    <property type="component" value="Chromosome"/>
</dbReference>
<protein>
    <submittedName>
        <fullName evidence="3">Exonuclease SbcC</fullName>
    </submittedName>
</protein>
<organism evidence="3 4">
    <name type="scientific">Sandaracinus amylolyticus</name>
    <dbReference type="NCBI Taxonomy" id="927083"/>
    <lineage>
        <taxon>Bacteria</taxon>
        <taxon>Pseudomonadati</taxon>
        <taxon>Myxococcota</taxon>
        <taxon>Polyangia</taxon>
        <taxon>Polyangiales</taxon>
        <taxon>Sandaracinaceae</taxon>
        <taxon>Sandaracinus</taxon>
    </lineage>
</organism>
<gene>
    <name evidence="3" type="ORF">DB32_005410</name>
</gene>
<keyword evidence="3" id="KW-0378">Hydrolase</keyword>
<reference evidence="3 4" key="1">
    <citation type="submission" date="2015-03" db="EMBL/GenBank/DDBJ databases">
        <title>Genome assembly of Sandaracinus amylolyticus DSM 53668.</title>
        <authorList>
            <person name="Sharma G."/>
            <person name="Subramanian S."/>
        </authorList>
    </citation>
    <scope>NUCLEOTIDE SEQUENCE [LARGE SCALE GENOMIC DNA]</scope>
    <source>
        <strain evidence="3 4">DSM 53668</strain>
    </source>
</reference>